<keyword evidence="6 7" id="KW-0503">Monooxygenase</keyword>
<keyword evidence="8" id="KW-1185">Reference proteome</keyword>
<dbReference type="InterPro" id="IPR050346">
    <property type="entry name" value="FMO-like"/>
</dbReference>
<dbReference type="GO" id="GO:0050661">
    <property type="term" value="F:NADP binding"/>
    <property type="evidence" value="ECO:0007669"/>
    <property type="project" value="InterPro"/>
</dbReference>
<proteinExistence type="inferred from homology"/>
<name>A0A2U1NSD3_ARTAN</name>
<evidence type="ECO:0000256" key="5">
    <source>
        <dbReference type="ARBA" id="ARBA00023002"/>
    </source>
</evidence>
<evidence type="ECO:0000256" key="6">
    <source>
        <dbReference type="RuleBase" id="RU361177"/>
    </source>
</evidence>
<dbReference type="Pfam" id="PF00743">
    <property type="entry name" value="FMO-like"/>
    <property type="match status" value="1"/>
</dbReference>
<dbReference type="InterPro" id="IPR000960">
    <property type="entry name" value="Flavin_mOase"/>
</dbReference>
<organism evidence="7 8">
    <name type="scientific">Artemisia annua</name>
    <name type="common">Sweet wormwood</name>
    <dbReference type="NCBI Taxonomy" id="35608"/>
    <lineage>
        <taxon>Eukaryota</taxon>
        <taxon>Viridiplantae</taxon>
        <taxon>Streptophyta</taxon>
        <taxon>Embryophyta</taxon>
        <taxon>Tracheophyta</taxon>
        <taxon>Spermatophyta</taxon>
        <taxon>Magnoliopsida</taxon>
        <taxon>eudicotyledons</taxon>
        <taxon>Gunneridae</taxon>
        <taxon>Pentapetalae</taxon>
        <taxon>asterids</taxon>
        <taxon>campanulids</taxon>
        <taxon>Asterales</taxon>
        <taxon>Asteraceae</taxon>
        <taxon>Asteroideae</taxon>
        <taxon>Anthemideae</taxon>
        <taxon>Artemisiinae</taxon>
        <taxon>Artemisia</taxon>
    </lineage>
</organism>
<dbReference type="EC" id="1.-.-.-" evidence="6"/>
<evidence type="ECO:0000256" key="4">
    <source>
        <dbReference type="ARBA" id="ARBA00022857"/>
    </source>
</evidence>
<dbReference type="InterPro" id="IPR020946">
    <property type="entry name" value="Flavin_mOase-like"/>
</dbReference>
<dbReference type="Gene3D" id="3.50.50.60">
    <property type="entry name" value="FAD/NAD(P)-binding domain"/>
    <property type="match status" value="2"/>
</dbReference>
<dbReference type="GO" id="GO:0004499">
    <property type="term" value="F:N,N-dimethylaniline monooxygenase activity"/>
    <property type="evidence" value="ECO:0007669"/>
    <property type="project" value="InterPro"/>
</dbReference>
<evidence type="ECO:0000256" key="2">
    <source>
        <dbReference type="ARBA" id="ARBA00022630"/>
    </source>
</evidence>
<dbReference type="FunFam" id="3.50.50.60:FF:000403">
    <property type="entry name" value="Flavin-containing monooxygenase"/>
    <property type="match status" value="1"/>
</dbReference>
<dbReference type="PANTHER" id="PTHR23023">
    <property type="entry name" value="DIMETHYLANILINE MONOOXYGENASE"/>
    <property type="match status" value="1"/>
</dbReference>
<keyword evidence="4" id="KW-0521">NADP</keyword>
<keyword evidence="5 6" id="KW-0560">Oxidoreductase</keyword>
<comment type="cofactor">
    <cofactor evidence="6">
        <name>FAD</name>
        <dbReference type="ChEBI" id="CHEBI:57692"/>
    </cofactor>
</comment>
<dbReference type="PROSITE" id="PS51257">
    <property type="entry name" value="PROKAR_LIPOPROTEIN"/>
    <property type="match status" value="1"/>
</dbReference>
<reference evidence="7 8" key="1">
    <citation type="journal article" date="2018" name="Mol. Plant">
        <title>The genome of Artemisia annua provides insight into the evolution of Asteraceae family and artemisinin biosynthesis.</title>
        <authorList>
            <person name="Shen Q."/>
            <person name="Zhang L."/>
            <person name="Liao Z."/>
            <person name="Wang S."/>
            <person name="Yan T."/>
            <person name="Shi P."/>
            <person name="Liu M."/>
            <person name="Fu X."/>
            <person name="Pan Q."/>
            <person name="Wang Y."/>
            <person name="Lv Z."/>
            <person name="Lu X."/>
            <person name="Zhang F."/>
            <person name="Jiang W."/>
            <person name="Ma Y."/>
            <person name="Chen M."/>
            <person name="Hao X."/>
            <person name="Li L."/>
            <person name="Tang Y."/>
            <person name="Lv G."/>
            <person name="Zhou Y."/>
            <person name="Sun X."/>
            <person name="Brodelius P.E."/>
            <person name="Rose J.K.C."/>
            <person name="Tang K."/>
        </authorList>
    </citation>
    <scope>NUCLEOTIDE SEQUENCE [LARGE SCALE GENOMIC DNA]</scope>
    <source>
        <strain evidence="8">cv. Huhao1</strain>
        <tissue evidence="7">Leaf</tissue>
    </source>
</reference>
<accession>A0A2U1NSD3</accession>
<dbReference type="EMBL" id="PKPP01002270">
    <property type="protein sequence ID" value="PWA76426.1"/>
    <property type="molecule type" value="Genomic_DNA"/>
</dbReference>
<protein>
    <recommendedName>
        <fullName evidence="6">Flavin-containing monooxygenase</fullName>
        <ecNumber evidence="6">1.-.-.-</ecNumber>
    </recommendedName>
</protein>
<dbReference type="GO" id="GO:0050660">
    <property type="term" value="F:flavin adenine dinucleotide binding"/>
    <property type="evidence" value="ECO:0007669"/>
    <property type="project" value="InterPro"/>
</dbReference>
<evidence type="ECO:0000256" key="1">
    <source>
        <dbReference type="ARBA" id="ARBA00009183"/>
    </source>
</evidence>
<keyword evidence="2 6" id="KW-0285">Flavoprotein</keyword>
<dbReference type="InterPro" id="IPR036188">
    <property type="entry name" value="FAD/NAD-bd_sf"/>
</dbReference>
<dbReference type="STRING" id="35608.A0A2U1NSD3"/>
<comment type="caution">
    <text evidence="7">The sequence shown here is derived from an EMBL/GenBank/DDBJ whole genome shotgun (WGS) entry which is preliminary data.</text>
</comment>
<keyword evidence="3 6" id="KW-0274">FAD</keyword>
<sequence>MDKKQVAIIGAGISGLVACKYCLSKGFEPVVFESESDIGGVWAKTIKTTRLQQPKTQYQFSDFPWPSTVTDVFPTQKQIHDYLHSYAKHFDLAPYIKLHSKVKGISYDGPWSEKWSLWNGTVEAFPPQGKWNVAVENLQSSTTQVYTVDFVIVCLGRFKDVPNIPEFPKGKGPEVFQGQAIHSMKYAAMDNDKAAEFVKGKKVVIIGFGKTGLDIARECASVNGPEIPCTVVYRRDHWKLPDWHPWGLSLAYLYFNRFSELLVHKPGEGLLLSLIATLLSPLGWGVSKFVESHINKKYPFAKFDMVPKQSFSKDTYSCMISYMPNPDTFFDALEKGSIKMKKSPSYSFYEKGILIDEDKTKIEADIVIFATGFKGVEKLKNIFEQSTFGHFITGSPRVPLYRECIHPRIPQLAIIGFSESFSNIHTSDMRAKWVTALLEGAFKLPSVNEMQKDIERWDEYMKQSSGEYHHRSSIGALEIWYYDQLCKDMGMNPRRKNGPWADLFEPYGPIDYATNSTQYSSILEFPNNQIYLPMGIHSSGISETVISPTKKIVGSSLVIRQK</sequence>
<dbReference type="SUPFAM" id="SSF51905">
    <property type="entry name" value="FAD/NAD(P)-binding domain"/>
    <property type="match status" value="2"/>
</dbReference>
<dbReference type="FunFam" id="3.50.50.60:FF:000169">
    <property type="entry name" value="Flavin-containing monooxygenase"/>
    <property type="match status" value="1"/>
</dbReference>
<evidence type="ECO:0000256" key="3">
    <source>
        <dbReference type="ARBA" id="ARBA00022827"/>
    </source>
</evidence>
<dbReference type="AlphaFoldDB" id="A0A2U1NSD3"/>
<dbReference type="OrthoDB" id="66881at2759"/>
<gene>
    <name evidence="7" type="ORF">CTI12_AA165340</name>
</gene>
<comment type="similarity">
    <text evidence="1 6">Belongs to the FMO family.</text>
</comment>
<dbReference type="Proteomes" id="UP000245207">
    <property type="component" value="Unassembled WGS sequence"/>
</dbReference>
<evidence type="ECO:0000313" key="8">
    <source>
        <dbReference type="Proteomes" id="UP000245207"/>
    </source>
</evidence>
<evidence type="ECO:0000313" key="7">
    <source>
        <dbReference type="EMBL" id="PWA76426.1"/>
    </source>
</evidence>
<dbReference type="PIRSF" id="PIRSF000332">
    <property type="entry name" value="FMO"/>
    <property type="match status" value="1"/>
</dbReference>